<keyword evidence="2" id="KW-0378">Hydrolase</keyword>
<dbReference type="PANTHER" id="PTHR10819">
    <property type="entry name" value="PHOSPHOTRIESTERASE-RELATED"/>
    <property type="match status" value="1"/>
</dbReference>
<dbReference type="SUPFAM" id="SSF51556">
    <property type="entry name" value="Metallo-dependent hydrolases"/>
    <property type="match status" value="1"/>
</dbReference>
<dbReference type="Gene3D" id="3.20.20.140">
    <property type="entry name" value="Metal-dependent hydrolases"/>
    <property type="match status" value="1"/>
</dbReference>
<dbReference type="EMBL" id="BSVB01000001">
    <property type="protein sequence ID" value="GMA95401.1"/>
    <property type="molecule type" value="Genomic_DNA"/>
</dbReference>
<organism evidence="4 5">
    <name type="scientific">Pseudolysinimonas kribbensis</name>
    <dbReference type="NCBI Taxonomy" id="433641"/>
    <lineage>
        <taxon>Bacteria</taxon>
        <taxon>Bacillati</taxon>
        <taxon>Actinomycetota</taxon>
        <taxon>Actinomycetes</taxon>
        <taxon>Micrococcales</taxon>
        <taxon>Microbacteriaceae</taxon>
        <taxon>Pseudolysinimonas</taxon>
    </lineage>
</organism>
<dbReference type="PANTHER" id="PTHR10819:SF3">
    <property type="entry name" value="PHOSPHOTRIESTERASE-RELATED PROTEIN"/>
    <property type="match status" value="1"/>
</dbReference>
<comment type="caution">
    <text evidence="4">The sequence shown here is derived from an EMBL/GenBank/DDBJ whole genome shotgun (WGS) entry which is preliminary data.</text>
</comment>
<dbReference type="InterPro" id="IPR001559">
    <property type="entry name" value="Phosphotriesterase"/>
</dbReference>
<dbReference type="Pfam" id="PF02126">
    <property type="entry name" value="PTE"/>
    <property type="match status" value="1"/>
</dbReference>
<gene>
    <name evidence="4" type="ORF">GCM10025881_22250</name>
</gene>
<dbReference type="PIRSF" id="PIRSF016839">
    <property type="entry name" value="PhP"/>
    <property type="match status" value="1"/>
</dbReference>
<name>A0ABQ6K6P0_9MICO</name>
<accession>A0ABQ6K6P0</accession>
<sequence>MLWDYWRLISSYDCIFDDEDVATAELEAFRAAGGGAMVDASTVGIRTDPLALRRISERSGVRLVLGAGWYRERLYPREVFEKTVPHLAEDLIAGISSGVDGTDVRAGVIGEIGTERGAISPAEERVFRAAARAHRETGVAILTHTTHFGELALAQIELLRDAGVAPDRLIISHLGDRVDHRLLLEIAATGVYLSVDNVGYAGSGYPSDEVRADSVARLVREGYGDRVVLGCDISAKTQLATFGGHGYSWLLNSFVPLLAERGLDEAQLHRLTTANIAEALEPRT</sequence>
<evidence type="ECO:0000313" key="5">
    <source>
        <dbReference type="Proteomes" id="UP001157034"/>
    </source>
</evidence>
<comment type="caution">
    <text evidence="3">Lacks conserved residue(s) required for the propagation of feature annotation.</text>
</comment>
<protein>
    <submittedName>
        <fullName evidence="4">Aryldialkylphosphatase</fullName>
    </submittedName>
</protein>
<reference evidence="5" key="1">
    <citation type="journal article" date="2019" name="Int. J. Syst. Evol. Microbiol.">
        <title>The Global Catalogue of Microorganisms (GCM) 10K type strain sequencing project: providing services to taxonomists for standard genome sequencing and annotation.</title>
        <authorList>
            <consortium name="The Broad Institute Genomics Platform"/>
            <consortium name="The Broad Institute Genome Sequencing Center for Infectious Disease"/>
            <person name="Wu L."/>
            <person name="Ma J."/>
        </authorList>
    </citation>
    <scope>NUCLEOTIDE SEQUENCE [LARGE SCALE GENOMIC DNA]</scope>
    <source>
        <strain evidence="5">NBRC 108894</strain>
    </source>
</reference>
<evidence type="ECO:0000256" key="1">
    <source>
        <dbReference type="ARBA" id="ARBA00022723"/>
    </source>
</evidence>
<proteinExistence type="inferred from homology"/>
<evidence type="ECO:0000256" key="2">
    <source>
        <dbReference type="ARBA" id="ARBA00022801"/>
    </source>
</evidence>
<comment type="similarity">
    <text evidence="3">Belongs to the metallo-dependent hydrolases superfamily. Phosphotriesterase family.</text>
</comment>
<dbReference type="InterPro" id="IPR032466">
    <property type="entry name" value="Metal_Hydrolase"/>
</dbReference>
<evidence type="ECO:0000256" key="3">
    <source>
        <dbReference type="PROSITE-ProRule" id="PRU00679"/>
    </source>
</evidence>
<dbReference type="PROSITE" id="PS51347">
    <property type="entry name" value="PHOSPHOTRIESTERASE_2"/>
    <property type="match status" value="1"/>
</dbReference>
<keyword evidence="1" id="KW-0479">Metal-binding</keyword>
<keyword evidence="5" id="KW-1185">Reference proteome</keyword>
<dbReference type="Proteomes" id="UP001157034">
    <property type="component" value="Unassembled WGS sequence"/>
</dbReference>
<evidence type="ECO:0000313" key="4">
    <source>
        <dbReference type="EMBL" id="GMA95401.1"/>
    </source>
</evidence>